<dbReference type="RefSeq" id="WP_096466551.1">
    <property type="nucleotide sequence ID" value="NZ_AP017312.1"/>
</dbReference>
<name>A0A0U5C8Z3_9BACL</name>
<dbReference type="OrthoDB" id="2680066at2"/>
<evidence type="ECO:0000313" key="2">
    <source>
        <dbReference type="Proteomes" id="UP000217696"/>
    </source>
</evidence>
<dbReference type="EMBL" id="AP017312">
    <property type="protein sequence ID" value="BAU28851.1"/>
    <property type="molecule type" value="Genomic_DNA"/>
</dbReference>
<gene>
    <name evidence="1" type="ORF">CB4_03028</name>
</gene>
<protein>
    <submittedName>
        <fullName evidence="1">Uncharacterized protein</fullName>
    </submittedName>
</protein>
<reference evidence="1 2" key="1">
    <citation type="submission" date="2015-12" db="EMBL/GenBank/DDBJ databases">
        <title>Genome sequence of Aneurinibacillus soli.</title>
        <authorList>
            <person name="Lee J.S."/>
            <person name="Lee K.C."/>
            <person name="Kim K.K."/>
            <person name="Lee B.W."/>
        </authorList>
    </citation>
    <scope>NUCLEOTIDE SEQUENCE [LARGE SCALE GENOMIC DNA]</scope>
    <source>
        <strain evidence="1 2">CB4</strain>
    </source>
</reference>
<sequence length="84" mass="9714">MLNIRPRRTEILKASAGGGERVQQPHLAQWMNELPEDVRKLVSQEWTPSWMMLSSPFRGGREDRSFAAFRQPNLHAWVTLEEPG</sequence>
<proteinExistence type="predicted"/>
<dbReference type="KEGG" id="asoc:CB4_03028"/>
<accession>A0A0U5C8Z3</accession>
<dbReference type="Proteomes" id="UP000217696">
    <property type="component" value="Chromosome"/>
</dbReference>
<keyword evidence="2" id="KW-1185">Reference proteome</keyword>
<dbReference type="AlphaFoldDB" id="A0A0U5C8Z3"/>
<organism evidence="1 2">
    <name type="scientific">Aneurinibacillus soli</name>
    <dbReference type="NCBI Taxonomy" id="1500254"/>
    <lineage>
        <taxon>Bacteria</taxon>
        <taxon>Bacillati</taxon>
        <taxon>Bacillota</taxon>
        <taxon>Bacilli</taxon>
        <taxon>Bacillales</taxon>
        <taxon>Paenibacillaceae</taxon>
        <taxon>Aneurinibacillus group</taxon>
        <taxon>Aneurinibacillus</taxon>
    </lineage>
</organism>
<evidence type="ECO:0000313" key="1">
    <source>
        <dbReference type="EMBL" id="BAU28851.1"/>
    </source>
</evidence>